<sequence length="365" mass="39381" precursor="true">MFNASRTRILTWTVAASLCTAGAAIPVRAQSPNATPGGADQVRTAAATVATQAPSFEMMTNGRDLSGWVVHEGKEASWAYENQVVSCVAPGAGWLRSEQAFSDFILRFEYRLSEGANSGVAVRFPGEGSPSATGIEIQLIDDASKKYRDLQPTQYTGSLYYQVPPAKKGAAYGAGRWNACEISCIGPRIRVTINGQVVNDVWLDQLGQKESRVRPLAERPPMGYVGLQSHRNRVDFRALRILDLSRVTPSGLRYVDMIAGSGDPIPEGATVTVHYVGHLSDGTQFDSSHRRGEPITVPLGEVIAGWKEGIPGMRVGGRRRLIIPPSLAYGRTGVKDIIPPDATLVFDIEVEGFEAVRKTNGSGPQ</sequence>
<dbReference type="GO" id="GO:0003755">
    <property type="term" value="F:peptidyl-prolyl cis-trans isomerase activity"/>
    <property type="evidence" value="ECO:0007669"/>
    <property type="project" value="UniProtKB-KW"/>
</dbReference>
<keyword evidence="4 6" id="KW-0697">Rotamase</keyword>
<dbReference type="EMBL" id="CP036275">
    <property type="protein sequence ID" value="QDU39123.1"/>
    <property type="molecule type" value="Genomic_DNA"/>
</dbReference>
<dbReference type="EC" id="5.2.1.8" evidence="3 6"/>
<evidence type="ECO:0000256" key="6">
    <source>
        <dbReference type="PROSITE-ProRule" id="PRU00277"/>
    </source>
</evidence>
<feature type="signal peptide" evidence="7">
    <location>
        <begin position="1"/>
        <end position="29"/>
    </location>
</feature>
<dbReference type="PROSITE" id="PS50059">
    <property type="entry name" value="FKBP_PPIASE"/>
    <property type="match status" value="1"/>
</dbReference>
<comment type="catalytic activity">
    <reaction evidence="1 6">
        <text>[protein]-peptidylproline (omega=180) = [protein]-peptidylproline (omega=0)</text>
        <dbReference type="Rhea" id="RHEA:16237"/>
        <dbReference type="Rhea" id="RHEA-COMP:10747"/>
        <dbReference type="Rhea" id="RHEA-COMP:10748"/>
        <dbReference type="ChEBI" id="CHEBI:83833"/>
        <dbReference type="ChEBI" id="CHEBI:83834"/>
        <dbReference type="EC" id="5.2.1.8"/>
    </reaction>
</comment>
<dbReference type="InterPro" id="IPR010496">
    <property type="entry name" value="AL/BT2_dom"/>
</dbReference>
<dbReference type="Gene3D" id="2.60.120.560">
    <property type="entry name" value="Exo-inulinase, domain 1"/>
    <property type="match status" value="1"/>
</dbReference>
<keyword evidence="7" id="KW-0732">Signal</keyword>
<dbReference type="AlphaFoldDB" id="A0A517Z9H7"/>
<accession>A0A517Z9H7</accession>
<keyword evidence="5 6" id="KW-0413">Isomerase</keyword>
<evidence type="ECO:0000256" key="4">
    <source>
        <dbReference type="ARBA" id="ARBA00023110"/>
    </source>
</evidence>
<evidence type="ECO:0000259" key="8">
    <source>
        <dbReference type="PROSITE" id="PS50059"/>
    </source>
</evidence>
<dbReference type="KEGG" id="mri:Mal4_34580"/>
<feature type="domain" description="PPIase FKBP-type" evidence="8">
    <location>
        <begin position="268"/>
        <end position="354"/>
    </location>
</feature>
<dbReference type="Proteomes" id="UP000320496">
    <property type="component" value="Chromosome"/>
</dbReference>
<dbReference type="Gene3D" id="3.10.50.40">
    <property type="match status" value="1"/>
</dbReference>
<dbReference type="PANTHER" id="PTHR43811:SF19">
    <property type="entry name" value="39 KDA FK506-BINDING NUCLEAR PROTEIN"/>
    <property type="match status" value="1"/>
</dbReference>
<evidence type="ECO:0000256" key="7">
    <source>
        <dbReference type="SAM" id="SignalP"/>
    </source>
</evidence>
<dbReference type="Pfam" id="PF06439">
    <property type="entry name" value="3keto-disac_hyd"/>
    <property type="match status" value="1"/>
</dbReference>
<keyword evidence="10" id="KW-1185">Reference proteome</keyword>
<dbReference type="GO" id="GO:0016787">
    <property type="term" value="F:hydrolase activity"/>
    <property type="evidence" value="ECO:0007669"/>
    <property type="project" value="InterPro"/>
</dbReference>
<comment type="similarity">
    <text evidence="2">Belongs to the FKBP-type PPIase family.</text>
</comment>
<evidence type="ECO:0000313" key="10">
    <source>
        <dbReference type="Proteomes" id="UP000320496"/>
    </source>
</evidence>
<protein>
    <recommendedName>
        <fullName evidence="3 6">peptidylprolyl isomerase</fullName>
        <ecNumber evidence="3 6">5.2.1.8</ecNumber>
    </recommendedName>
</protein>
<dbReference type="InterPro" id="IPR046357">
    <property type="entry name" value="PPIase_dom_sf"/>
</dbReference>
<dbReference type="PANTHER" id="PTHR43811">
    <property type="entry name" value="FKBP-TYPE PEPTIDYL-PROLYL CIS-TRANS ISOMERASE FKPA"/>
    <property type="match status" value="1"/>
</dbReference>
<evidence type="ECO:0000313" key="9">
    <source>
        <dbReference type="EMBL" id="QDU39123.1"/>
    </source>
</evidence>
<evidence type="ECO:0000256" key="2">
    <source>
        <dbReference type="ARBA" id="ARBA00006577"/>
    </source>
</evidence>
<reference evidence="9 10" key="1">
    <citation type="submission" date="2019-02" db="EMBL/GenBank/DDBJ databases">
        <title>Deep-cultivation of Planctomycetes and their phenomic and genomic characterization uncovers novel biology.</title>
        <authorList>
            <person name="Wiegand S."/>
            <person name="Jogler M."/>
            <person name="Boedeker C."/>
            <person name="Pinto D."/>
            <person name="Vollmers J."/>
            <person name="Rivas-Marin E."/>
            <person name="Kohn T."/>
            <person name="Peeters S.H."/>
            <person name="Heuer A."/>
            <person name="Rast P."/>
            <person name="Oberbeckmann S."/>
            <person name="Bunk B."/>
            <person name="Jeske O."/>
            <person name="Meyerdierks A."/>
            <person name="Storesund J.E."/>
            <person name="Kallscheuer N."/>
            <person name="Luecker S."/>
            <person name="Lage O.M."/>
            <person name="Pohl T."/>
            <person name="Merkel B.J."/>
            <person name="Hornburger P."/>
            <person name="Mueller R.-W."/>
            <person name="Bruemmer F."/>
            <person name="Labrenz M."/>
            <person name="Spormann A.M."/>
            <person name="Op den Camp H."/>
            <person name="Overmann J."/>
            <person name="Amann R."/>
            <person name="Jetten M.S.M."/>
            <person name="Mascher T."/>
            <person name="Medema M.H."/>
            <person name="Devos D.P."/>
            <person name="Kaster A.-K."/>
            <person name="Ovreas L."/>
            <person name="Rohde M."/>
            <person name="Galperin M.Y."/>
            <person name="Jogler C."/>
        </authorList>
    </citation>
    <scope>NUCLEOTIDE SEQUENCE [LARGE SCALE GENOMIC DNA]</scope>
    <source>
        <strain evidence="9 10">Mal4</strain>
    </source>
</reference>
<dbReference type="FunFam" id="3.10.50.40:FF:000006">
    <property type="entry name" value="Peptidyl-prolyl cis-trans isomerase"/>
    <property type="match status" value="1"/>
</dbReference>
<organism evidence="9 10">
    <name type="scientific">Maioricimonas rarisocia</name>
    <dbReference type="NCBI Taxonomy" id="2528026"/>
    <lineage>
        <taxon>Bacteria</taxon>
        <taxon>Pseudomonadati</taxon>
        <taxon>Planctomycetota</taxon>
        <taxon>Planctomycetia</taxon>
        <taxon>Planctomycetales</taxon>
        <taxon>Planctomycetaceae</taxon>
        <taxon>Maioricimonas</taxon>
    </lineage>
</organism>
<dbReference type="InterPro" id="IPR001179">
    <property type="entry name" value="PPIase_FKBP_dom"/>
</dbReference>
<evidence type="ECO:0000256" key="5">
    <source>
        <dbReference type="ARBA" id="ARBA00023235"/>
    </source>
</evidence>
<dbReference type="SUPFAM" id="SSF54534">
    <property type="entry name" value="FKBP-like"/>
    <property type="match status" value="1"/>
</dbReference>
<evidence type="ECO:0000256" key="3">
    <source>
        <dbReference type="ARBA" id="ARBA00013194"/>
    </source>
</evidence>
<proteinExistence type="inferred from homology"/>
<name>A0A517Z9H7_9PLAN</name>
<dbReference type="Pfam" id="PF00254">
    <property type="entry name" value="FKBP_C"/>
    <property type="match status" value="1"/>
</dbReference>
<feature type="chain" id="PRO_5022222782" description="peptidylprolyl isomerase" evidence="7">
    <location>
        <begin position="30"/>
        <end position="365"/>
    </location>
</feature>
<gene>
    <name evidence="9" type="ORF">Mal4_34580</name>
</gene>
<evidence type="ECO:0000256" key="1">
    <source>
        <dbReference type="ARBA" id="ARBA00000971"/>
    </source>
</evidence>